<comment type="caution">
    <text evidence="1">The sequence shown here is derived from an EMBL/GenBank/DDBJ whole genome shotgun (WGS) entry which is preliminary data.</text>
</comment>
<dbReference type="Proteomes" id="UP000616151">
    <property type="component" value="Unassembled WGS sequence"/>
</dbReference>
<organism evidence="1 2">
    <name type="scientific">Taklimakanibacter albus</name>
    <dbReference type="NCBI Taxonomy" id="2800327"/>
    <lineage>
        <taxon>Bacteria</taxon>
        <taxon>Pseudomonadati</taxon>
        <taxon>Pseudomonadota</taxon>
        <taxon>Alphaproteobacteria</taxon>
        <taxon>Hyphomicrobiales</taxon>
        <taxon>Aestuariivirgaceae</taxon>
        <taxon>Taklimakanibacter</taxon>
    </lineage>
</organism>
<accession>A0ACC5R914</accession>
<protein>
    <submittedName>
        <fullName evidence="1">Carbohydrate ABC transporter permease</fullName>
    </submittedName>
</protein>
<dbReference type="EMBL" id="JAENHL010000007">
    <property type="protein sequence ID" value="MBK1869088.1"/>
    <property type="molecule type" value="Genomic_DNA"/>
</dbReference>
<proteinExistence type="predicted"/>
<name>A0ACC5R914_9HYPH</name>
<evidence type="ECO:0000313" key="1">
    <source>
        <dbReference type="EMBL" id="MBK1869088.1"/>
    </source>
</evidence>
<keyword evidence="2" id="KW-1185">Reference proteome</keyword>
<reference evidence="1" key="1">
    <citation type="submission" date="2021-01" db="EMBL/GenBank/DDBJ databases">
        <authorList>
            <person name="Sun Q."/>
        </authorList>
    </citation>
    <scope>NUCLEOTIDE SEQUENCE</scope>
    <source>
        <strain evidence="1">YIM B02566</strain>
    </source>
</reference>
<gene>
    <name evidence="1" type="ORF">JHL16_22200</name>
</gene>
<evidence type="ECO:0000313" key="2">
    <source>
        <dbReference type="Proteomes" id="UP000616151"/>
    </source>
</evidence>
<sequence length="302" mass="33231">MEQSLPKRILRDITAVVVVAIFMFPLFWWALTSIKPMYAIFNKDEVVVFDFVPTLINYAVVLLGWSRAEIAIESGSTFGVGGTSSYDSRQTIIDSIIVAVGSTGLTIILAVLAAYALSRMRFRGREGFLNWVLGQRFLPPIAIIVPLVGMYKVAGMRDTDNLFLGYIGLIVIHALMNLPIAVLLLKSFFDDVPKDVDEAAMIDGATRWQTFLKVVLPMVRGGVAAAAVLCFIFSWTEFLLSLFLTTIIRTVPVKITTFVTSTGSEWGFISALGTAAILPGFIFILLVQRHLVRGLTLGSLKE</sequence>